<feature type="binding site" evidence="17">
    <location>
        <begin position="421"/>
        <end position="425"/>
    </location>
    <ligand>
        <name>AMP</name>
        <dbReference type="ChEBI" id="CHEBI:456215"/>
    </ligand>
</feature>
<dbReference type="SUPFAM" id="SSF64153">
    <property type="entry name" value="YjeF N-terminal domain-like"/>
    <property type="match status" value="1"/>
</dbReference>
<evidence type="ECO:0000256" key="13">
    <source>
        <dbReference type="ARBA" id="ARBA00023268"/>
    </source>
</evidence>
<comment type="cofactor">
    <cofactor evidence="17">
        <name>Mg(2+)</name>
        <dbReference type="ChEBI" id="CHEBI:18420"/>
    </cofactor>
</comment>
<comment type="similarity">
    <text evidence="18">Belongs to the NnrE/AIBP family.</text>
</comment>
<sequence length="529" mass="53469">MKVVSGQVMQLMDKRAIGEFGIPGLDLMERAGRGCADAIVETFGAGTGKRAVIVAGKGNNGGDGFVVSRLLSERGWDAPVLLLAAPEAIAGDAAANLARLSSGVVKSVPQGIAGERELFEGATVIVDALLGTGMKSEVSGIYGEAIDAINAAGVPVIAVDIPSGVDSATGKVLGRAVRADLTVTFALPKLGNILNPGAELCGRLVVADIGMPDAVVAEAEGVEFTDLPSAALLFRPRPATAHKGTGGHTLVVAGSTGKTGAAAMAANSALRAGAGLVTLAVPALLHPILEAKTTEAMTIPLGPGAKGYLQAGALPEIAAAAAVRDVVALGPGLGTAPSTVYLVHSLLAALRQPIVLDADALNAVAPDPSILLKRKGLITVLTPHPGEMARLINGSVPEVEEDRIGCARDFATRYQVHLILKGARSIIAAPDGRIAVNGSGNPGMASGGMGDVLTGVVAALIGQGYDPFTACRLGAFVHGFAADLLLETRGSQGMCATDVQEALPAAMDRIARTRGTHHVLDTDNTSQGE</sequence>
<feature type="binding site" evidence="17">
    <location>
        <position position="332"/>
    </location>
    <ligand>
        <name>(6S)-NADPHX</name>
        <dbReference type="ChEBI" id="CHEBI:64076"/>
    </ligand>
</feature>
<dbReference type="Pfam" id="PF03853">
    <property type="entry name" value="YjeF_N"/>
    <property type="match status" value="1"/>
</dbReference>
<feature type="binding site" evidence="17">
    <location>
        <position position="261"/>
    </location>
    <ligand>
        <name>(6S)-NADPHX</name>
        <dbReference type="ChEBI" id="CHEBI:64076"/>
    </ligand>
</feature>
<dbReference type="InterPro" id="IPR029056">
    <property type="entry name" value="Ribokinase-like"/>
</dbReference>
<evidence type="ECO:0000256" key="15">
    <source>
        <dbReference type="ARBA" id="ARBA00048238"/>
    </source>
</evidence>
<dbReference type="PANTHER" id="PTHR12592">
    <property type="entry name" value="ATP-DEPENDENT (S)-NAD(P)H-HYDRATE DEHYDRATASE FAMILY MEMBER"/>
    <property type="match status" value="1"/>
</dbReference>
<dbReference type="GO" id="GO:0046496">
    <property type="term" value="P:nicotinamide nucleotide metabolic process"/>
    <property type="evidence" value="ECO:0007669"/>
    <property type="project" value="UniProtKB-UniRule"/>
</dbReference>
<evidence type="ECO:0000256" key="8">
    <source>
        <dbReference type="ARBA" id="ARBA00022857"/>
    </source>
</evidence>
<evidence type="ECO:0000256" key="5">
    <source>
        <dbReference type="ARBA" id="ARBA00022723"/>
    </source>
</evidence>
<evidence type="ECO:0000256" key="7">
    <source>
        <dbReference type="ARBA" id="ARBA00022840"/>
    </source>
</evidence>
<dbReference type="HAMAP" id="MF_01965">
    <property type="entry name" value="NADHX_dehydratase"/>
    <property type="match status" value="1"/>
</dbReference>
<feature type="domain" description="YjeF N-terminal" evidence="21">
    <location>
        <begin position="9"/>
        <end position="217"/>
    </location>
</feature>
<comment type="caution">
    <text evidence="22">The sequence shown here is derived from an EMBL/GenBank/DDBJ whole genome shotgun (WGS) entry which is preliminary data.</text>
</comment>
<organism evidence="22 23">
    <name type="scientific">Geomonas terrae</name>
    <dbReference type="NCBI Taxonomy" id="2562681"/>
    <lineage>
        <taxon>Bacteria</taxon>
        <taxon>Pseudomonadati</taxon>
        <taxon>Thermodesulfobacteriota</taxon>
        <taxon>Desulfuromonadia</taxon>
        <taxon>Geobacterales</taxon>
        <taxon>Geobacteraceae</taxon>
        <taxon>Geomonas</taxon>
    </lineage>
</organism>
<name>A0A4S1CC09_9BACT</name>
<feature type="binding site" evidence="18">
    <location>
        <position position="163"/>
    </location>
    <ligand>
        <name>K(+)</name>
        <dbReference type="ChEBI" id="CHEBI:29103"/>
    </ligand>
</feature>
<dbReference type="PIRSF" id="PIRSF017184">
    <property type="entry name" value="Nnr"/>
    <property type="match status" value="1"/>
</dbReference>
<dbReference type="GO" id="GO:0046872">
    <property type="term" value="F:metal ion binding"/>
    <property type="evidence" value="ECO:0007669"/>
    <property type="project" value="UniProtKB-UniRule"/>
</dbReference>
<dbReference type="AlphaFoldDB" id="A0A4S1CC09"/>
<keyword evidence="13" id="KW-0511">Multifunctional enzyme</keyword>
<dbReference type="InterPro" id="IPR017953">
    <property type="entry name" value="Carbohydrate_kinase_pred_CS"/>
</dbReference>
<dbReference type="GO" id="GO:0052855">
    <property type="term" value="F:ADP-dependent NAD(P)H-hydrate dehydratase activity"/>
    <property type="evidence" value="ECO:0007669"/>
    <property type="project" value="UniProtKB-UniRule"/>
</dbReference>
<dbReference type="InterPro" id="IPR000631">
    <property type="entry name" value="CARKD"/>
</dbReference>
<keyword evidence="8 17" id="KW-0521">NADP</keyword>
<evidence type="ECO:0000256" key="4">
    <source>
        <dbReference type="ARBA" id="ARBA00009524"/>
    </source>
</evidence>
<evidence type="ECO:0000256" key="19">
    <source>
        <dbReference type="PIRNR" id="PIRNR017184"/>
    </source>
</evidence>
<evidence type="ECO:0000259" key="21">
    <source>
        <dbReference type="PROSITE" id="PS51385"/>
    </source>
</evidence>
<dbReference type="NCBIfam" id="TIGR00196">
    <property type="entry name" value="yjeF_cterm"/>
    <property type="match status" value="1"/>
</dbReference>
<comment type="similarity">
    <text evidence="17">Belongs to the NnrD/CARKD family.</text>
</comment>
<dbReference type="Gene3D" id="3.40.1190.20">
    <property type="match status" value="1"/>
</dbReference>
<reference evidence="22 23" key="1">
    <citation type="submission" date="2019-04" db="EMBL/GenBank/DDBJ databases">
        <title>Geobacter oryzae sp. nov., ferric-reducing bacteria isolated from paddy soil.</title>
        <authorList>
            <person name="Xu Z."/>
            <person name="Masuda Y."/>
            <person name="Itoh H."/>
            <person name="Senoo K."/>
        </authorList>
    </citation>
    <scope>NUCLEOTIDE SEQUENCE [LARGE SCALE GENOMIC DNA]</scope>
    <source>
        <strain evidence="22 23">Red111</strain>
    </source>
</reference>
<feature type="binding site" evidence="18">
    <location>
        <begin position="59"/>
        <end position="63"/>
    </location>
    <ligand>
        <name>(6S)-NADPHX</name>
        <dbReference type="ChEBI" id="CHEBI:64076"/>
    </ligand>
</feature>
<dbReference type="EMBL" id="SRSC01000004">
    <property type="protein sequence ID" value="TGU70881.1"/>
    <property type="molecule type" value="Genomic_DNA"/>
</dbReference>
<comment type="function">
    <text evidence="18">Catalyzes the epimerization of the S- and R-forms of NAD(P)HX, a damaged form of NAD(P)H that is a result of enzymatic or heat-dependent hydration. This is a prerequisite for the S-specific NAD(P)H-hydrate dehydratase to allow the repair of both epimers of NAD(P)HX.</text>
</comment>
<gene>
    <name evidence="18" type="primary">nnrE</name>
    <name evidence="17" type="synonym">nnrD</name>
    <name evidence="22" type="ORF">E4633_18000</name>
</gene>
<feature type="binding site" evidence="17">
    <location>
        <position position="450"/>
    </location>
    <ligand>
        <name>AMP</name>
        <dbReference type="ChEBI" id="CHEBI:456215"/>
    </ligand>
</feature>
<evidence type="ECO:0000256" key="12">
    <source>
        <dbReference type="ARBA" id="ARBA00023239"/>
    </source>
</evidence>
<dbReference type="PROSITE" id="PS51383">
    <property type="entry name" value="YJEF_C_3"/>
    <property type="match status" value="1"/>
</dbReference>
<dbReference type="GO" id="GO:0110051">
    <property type="term" value="P:metabolite repair"/>
    <property type="evidence" value="ECO:0007669"/>
    <property type="project" value="TreeGrafter"/>
</dbReference>
<feature type="binding site" evidence="17">
    <location>
        <position position="384"/>
    </location>
    <ligand>
        <name>(6S)-NADPHX</name>
        <dbReference type="ChEBI" id="CHEBI:64076"/>
    </ligand>
</feature>
<evidence type="ECO:0000256" key="18">
    <source>
        <dbReference type="HAMAP-Rule" id="MF_01966"/>
    </source>
</evidence>
<evidence type="ECO:0000256" key="2">
    <source>
        <dbReference type="ARBA" id="ARBA00000909"/>
    </source>
</evidence>
<evidence type="ECO:0000256" key="14">
    <source>
        <dbReference type="ARBA" id="ARBA00025153"/>
    </source>
</evidence>
<keyword evidence="10 17" id="KW-0520">NAD</keyword>
<evidence type="ECO:0000256" key="6">
    <source>
        <dbReference type="ARBA" id="ARBA00022741"/>
    </source>
</evidence>
<feature type="binding site" evidence="18">
    <location>
        <begin position="131"/>
        <end position="137"/>
    </location>
    <ligand>
        <name>(6S)-NADPHX</name>
        <dbReference type="ChEBI" id="CHEBI:64076"/>
    </ligand>
</feature>
<dbReference type="PANTHER" id="PTHR12592:SF0">
    <property type="entry name" value="ATP-DEPENDENT (S)-NAD(P)H-HYDRATE DEHYDRATASE"/>
    <property type="match status" value="1"/>
</dbReference>
<dbReference type="CDD" id="cd01171">
    <property type="entry name" value="YXKO-related"/>
    <property type="match status" value="1"/>
</dbReference>
<comment type="function">
    <text evidence="17">Catalyzes the dehydration of the S-form of NAD(P)HX at the expense of ADP, which is converted to AMP. Together with NAD(P)HX epimerase, which catalyzes the epimerization of the S- and R-forms, the enzyme allows the repair of both epimers of NAD(P)HX, a damaged form of NAD(P)H that is a result of enzymatic or heat-dependent hydration.</text>
</comment>
<dbReference type="RefSeq" id="WP_135872298.1">
    <property type="nucleotide sequence ID" value="NZ_SRSC01000004.1"/>
</dbReference>
<dbReference type="EC" id="5.1.99.6" evidence="19"/>
<feature type="binding site" evidence="18">
    <location>
        <position position="160"/>
    </location>
    <ligand>
        <name>(6S)-NADPHX</name>
        <dbReference type="ChEBI" id="CHEBI:64076"/>
    </ligand>
</feature>
<dbReference type="InterPro" id="IPR036652">
    <property type="entry name" value="YjeF_N_dom_sf"/>
</dbReference>
<keyword evidence="11 18" id="KW-0413">Isomerase</keyword>
<keyword evidence="12 17" id="KW-0456">Lyase</keyword>
<evidence type="ECO:0000256" key="1">
    <source>
        <dbReference type="ARBA" id="ARBA00000013"/>
    </source>
</evidence>
<keyword evidence="9 18" id="KW-0630">Potassium</keyword>
<dbReference type="GO" id="GO:0052856">
    <property type="term" value="F:NAD(P)HX epimerase activity"/>
    <property type="evidence" value="ECO:0007669"/>
    <property type="project" value="UniProtKB-UniRule"/>
</dbReference>
<comment type="similarity">
    <text evidence="3 19">In the N-terminal section; belongs to the NnrE/AIBP family.</text>
</comment>
<dbReference type="EC" id="4.2.1.136" evidence="19"/>
<dbReference type="InterPro" id="IPR030677">
    <property type="entry name" value="Nnr"/>
</dbReference>
<comment type="subunit">
    <text evidence="17">Homotetramer.</text>
</comment>
<feature type="binding site" evidence="18">
    <location>
        <position position="127"/>
    </location>
    <ligand>
        <name>K(+)</name>
        <dbReference type="ChEBI" id="CHEBI:29103"/>
    </ligand>
</feature>
<feature type="binding site" evidence="18">
    <location>
        <position position="60"/>
    </location>
    <ligand>
        <name>K(+)</name>
        <dbReference type="ChEBI" id="CHEBI:29103"/>
    </ligand>
</feature>
<keyword evidence="7 17" id="KW-0067">ATP-binding</keyword>
<proteinExistence type="inferred from homology"/>
<feature type="binding site" evidence="18">
    <location>
        <position position="142"/>
    </location>
    <ligand>
        <name>(6S)-NADPHX</name>
        <dbReference type="ChEBI" id="CHEBI:64076"/>
    </ligand>
</feature>
<accession>A0A4S1CC09</accession>
<evidence type="ECO:0000313" key="22">
    <source>
        <dbReference type="EMBL" id="TGU70881.1"/>
    </source>
</evidence>
<dbReference type="SUPFAM" id="SSF53613">
    <property type="entry name" value="Ribokinase-like"/>
    <property type="match status" value="1"/>
</dbReference>
<evidence type="ECO:0000256" key="17">
    <source>
        <dbReference type="HAMAP-Rule" id="MF_01965"/>
    </source>
</evidence>
<dbReference type="Gene3D" id="3.40.50.10260">
    <property type="entry name" value="YjeF N-terminal domain"/>
    <property type="match status" value="1"/>
</dbReference>
<dbReference type="GO" id="GO:0005524">
    <property type="term" value="F:ATP binding"/>
    <property type="evidence" value="ECO:0007669"/>
    <property type="project" value="UniProtKB-UniRule"/>
</dbReference>
<protein>
    <recommendedName>
        <fullName evidence="19">Bifunctional NAD(P)H-hydrate repair enzyme</fullName>
    </recommendedName>
    <alternativeName>
        <fullName evidence="19">Nicotinamide nucleotide repair protein</fullName>
    </alternativeName>
    <domain>
        <recommendedName>
            <fullName evidence="19">ADP-dependent (S)-NAD(P)H-hydrate dehydratase</fullName>
            <ecNumber evidence="19">4.2.1.136</ecNumber>
        </recommendedName>
        <alternativeName>
            <fullName evidence="19">ADP-dependent NAD(P)HX dehydratase</fullName>
        </alternativeName>
    </domain>
    <domain>
        <recommendedName>
            <fullName evidence="19">NAD(P)H-hydrate epimerase</fullName>
            <ecNumber evidence="19">5.1.99.6</ecNumber>
        </recommendedName>
    </domain>
</protein>
<dbReference type="Pfam" id="PF01256">
    <property type="entry name" value="Carb_kinase"/>
    <property type="match status" value="1"/>
</dbReference>
<feature type="binding site" evidence="17">
    <location>
        <position position="451"/>
    </location>
    <ligand>
        <name>(6S)-NADPHX</name>
        <dbReference type="ChEBI" id="CHEBI:64076"/>
    </ligand>
</feature>
<dbReference type="PROSITE" id="PS01050">
    <property type="entry name" value="YJEF_C_2"/>
    <property type="match status" value="1"/>
</dbReference>
<evidence type="ECO:0000259" key="20">
    <source>
        <dbReference type="PROSITE" id="PS51383"/>
    </source>
</evidence>
<evidence type="ECO:0000256" key="10">
    <source>
        <dbReference type="ARBA" id="ARBA00023027"/>
    </source>
</evidence>
<feature type="domain" description="YjeF C-terminal" evidence="20">
    <location>
        <begin position="226"/>
        <end position="510"/>
    </location>
</feature>
<dbReference type="Proteomes" id="UP000306416">
    <property type="component" value="Unassembled WGS sequence"/>
</dbReference>
<dbReference type="PROSITE" id="PS51385">
    <property type="entry name" value="YJEF_N"/>
    <property type="match status" value="1"/>
</dbReference>
<evidence type="ECO:0000256" key="16">
    <source>
        <dbReference type="ARBA" id="ARBA00049209"/>
    </source>
</evidence>
<evidence type="ECO:0000256" key="9">
    <source>
        <dbReference type="ARBA" id="ARBA00022958"/>
    </source>
</evidence>
<keyword evidence="6 17" id="KW-0547">Nucleotide-binding</keyword>
<evidence type="ECO:0000256" key="11">
    <source>
        <dbReference type="ARBA" id="ARBA00023235"/>
    </source>
</evidence>
<keyword evidence="5 18" id="KW-0479">Metal-binding</keyword>
<keyword evidence="23" id="KW-1185">Reference proteome</keyword>
<dbReference type="HAMAP" id="MF_01966">
    <property type="entry name" value="NADHX_epimerase"/>
    <property type="match status" value="1"/>
</dbReference>
<dbReference type="InterPro" id="IPR004443">
    <property type="entry name" value="YjeF_N_dom"/>
</dbReference>
<comment type="catalytic activity">
    <reaction evidence="15 17 19">
        <text>(6S)-NADHX + ADP = AMP + phosphate + NADH + H(+)</text>
        <dbReference type="Rhea" id="RHEA:32223"/>
        <dbReference type="ChEBI" id="CHEBI:15378"/>
        <dbReference type="ChEBI" id="CHEBI:43474"/>
        <dbReference type="ChEBI" id="CHEBI:57945"/>
        <dbReference type="ChEBI" id="CHEBI:64074"/>
        <dbReference type="ChEBI" id="CHEBI:456215"/>
        <dbReference type="ChEBI" id="CHEBI:456216"/>
        <dbReference type="EC" id="4.2.1.136"/>
    </reaction>
</comment>
<dbReference type="NCBIfam" id="TIGR00197">
    <property type="entry name" value="yjeF_nterm"/>
    <property type="match status" value="1"/>
</dbReference>
<comment type="catalytic activity">
    <reaction evidence="1 18 19">
        <text>(6R)-NADHX = (6S)-NADHX</text>
        <dbReference type="Rhea" id="RHEA:32215"/>
        <dbReference type="ChEBI" id="CHEBI:64074"/>
        <dbReference type="ChEBI" id="CHEBI:64075"/>
        <dbReference type="EC" id="5.1.99.6"/>
    </reaction>
</comment>
<evidence type="ECO:0000313" key="23">
    <source>
        <dbReference type="Proteomes" id="UP000306416"/>
    </source>
</evidence>
<evidence type="ECO:0000256" key="3">
    <source>
        <dbReference type="ARBA" id="ARBA00006001"/>
    </source>
</evidence>
<comment type="catalytic activity">
    <reaction evidence="16 17 19">
        <text>(6S)-NADPHX + ADP = AMP + phosphate + NADPH + H(+)</text>
        <dbReference type="Rhea" id="RHEA:32235"/>
        <dbReference type="ChEBI" id="CHEBI:15378"/>
        <dbReference type="ChEBI" id="CHEBI:43474"/>
        <dbReference type="ChEBI" id="CHEBI:57783"/>
        <dbReference type="ChEBI" id="CHEBI:64076"/>
        <dbReference type="ChEBI" id="CHEBI:456215"/>
        <dbReference type="ChEBI" id="CHEBI:456216"/>
        <dbReference type="EC" id="4.2.1.136"/>
    </reaction>
</comment>
<comment type="catalytic activity">
    <reaction evidence="2 18 19">
        <text>(6R)-NADPHX = (6S)-NADPHX</text>
        <dbReference type="Rhea" id="RHEA:32227"/>
        <dbReference type="ChEBI" id="CHEBI:64076"/>
        <dbReference type="ChEBI" id="CHEBI:64077"/>
        <dbReference type="EC" id="5.1.99.6"/>
    </reaction>
</comment>
<comment type="similarity">
    <text evidence="4 19">In the C-terminal section; belongs to the NnrD/CARKD family.</text>
</comment>
<comment type="function">
    <text evidence="14 19">Bifunctional enzyme that catalyzes the epimerization of the S- and R-forms of NAD(P)HX and the dehydration of the S-form of NAD(P)HX at the expense of ADP, which is converted to AMP. This allows the repair of both epimers of NAD(P)HX, a damaged form of NAD(P)H that is a result of enzymatic or heat-dependent hydration.</text>
</comment>
<comment type="cofactor">
    <cofactor evidence="18 19">
        <name>K(+)</name>
        <dbReference type="ChEBI" id="CHEBI:29103"/>
    </cofactor>
    <text evidence="18 19">Binds 1 potassium ion per subunit.</text>
</comment>